<dbReference type="RefSeq" id="WP_298384952.1">
    <property type="nucleotide sequence ID" value="NZ_JBFSHR010000013.1"/>
</dbReference>
<dbReference type="Proteomes" id="UP001560267">
    <property type="component" value="Unassembled WGS sequence"/>
</dbReference>
<proteinExistence type="predicted"/>
<evidence type="ECO:0000313" key="2">
    <source>
        <dbReference type="Proteomes" id="UP001560267"/>
    </source>
</evidence>
<sequence>MSEVDWFHIDDEAFERALKSASFEELRDESQAVIERLAGREFGLDELSVVVRRVRAMLDDCDRRIRSVEQQIAELDIPESER</sequence>
<dbReference type="EMBL" id="JBFSHR010000013">
    <property type="protein sequence ID" value="MEX6429298.1"/>
    <property type="molecule type" value="Genomic_DNA"/>
</dbReference>
<dbReference type="InterPro" id="IPR037004">
    <property type="entry name" value="Exonuc_VII_ssu_sf"/>
</dbReference>
<accession>A0ABV3Y438</accession>
<keyword evidence="2" id="KW-1185">Reference proteome</keyword>
<reference evidence="1 2" key="1">
    <citation type="submission" date="2024-07" db="EMBL/GenBank/DDBJ databases">
        <title>Draft Genome Sequence of Ferrimicrobium acidiphilum Strain YE2023, Isolated from a Pulp of Bioleach Reactor.</title>
        <authorList>
            <person name="Elkina Y.A."/>
            <person name="Bulaeva A.G."/>
            <person name="Beletsky A.V."/>
            <person name="Mardanov A.V."/>
        </authorList>
    </citation>
    <scope>NUCLEOTIDE SEQUENCE [LARGE SCALE GENOMIC DNA]</scope>
    <source>
        <strain evidence="1 2">YE2023</strain>
    </source>
</reference>
<comment type="caution">
    <text evidence="1">The sequence shown here is derived from an EMBL/GenBank/DDBJ whole genome shotgun (WGS) entry which is preliminary data.</text>
</comment>
<protein>
    <submittedName>
        <fullName evidence="1">Uncharacterized protein</fullName>
    </submittedName>
</protein>
<name>A0ABV3Y438_9ACTN</name>
<gene>
    <name evidence="1" type="ORF">AB6A68_05530</name>
</gene>
<dbReference type="SUPFAM" id="SSF116842">
    <property type="entry name" value="XseB-like"/>
    <property type="match status" value="1"/>
</dbReference>
<evidence type="ECO:0000313" key="1">
    <source>
        <dbReference type="EMBL" id="MEX6429298.1"/>
    </source>
</evidence>
<organism evidence="1 2">
    <name type="scientific">Ferrimicrobium acidiphilum</name>
    <dbReference type="NCBI Taxonomy" id="121039"/>
    <lineage>
        <taxon>Bacteria</taxon>
        <taxon>Bacillati</taxon>
        <taxon>Actinomycetota</taxon>
        <taxon>Acidimicrobiia</taxon>
        <taxon>Acidimicrobiales</taxon>
        <taxon>Acidimicrobiaceae</taxon>
        <taxon>Ferrimicrobium</taxon>
    </lineage>
</organism>